<accession>A0A2M9FXN6</accession>
<keyword evidence="4" id="KW-1185">Reference proteome</keyword>
<organism evidence="3 4">
    <name type="scientific">Minwuia thermotolerans</name>
    <dbReference type="NCBI Taxonomy" id="2056226"/>
    <lineage>
        <taxon>Bacteria</taxon>
        <taxon>Pseudomonadati</taxon>
        <taxon>Pseudomonadota</taxon>
        <taxon>Alphaproteobacteria</taxon>
        <taxon>Minwuiales</taxon>
        <taxon>Minwuiaceae</taxon>
        <taxon>Minwuia</taxon>
    </lineage>
</organism>
<dbReference type="RefSeq" id="WP_109794673.1">
    <property type="nucleotide sequence ID" value="NZ_PHIG01000047.1"/>
</dbReference>
<evidence type="ECO:0000256" key="1">
    <source>
        <dbReference type="ARBA" id="ARBA00022729"/>
    </source>
</evidence>
<dbReference type="NCBIfam" id="NF037995">
    <property type="entry name" value="TRAP_S1"/>
    <property type="match status" value="1"/>
</dbReference>
<dbReference type="InterPro" id="IPR006311">
    <property type="entry name" value="TAT_signal"/>
</dbReference>
<dbReference type="AlphaFoldDB" id="A0A2M9FXN6"/>
<reference evidence="3 4" key="1">
    <citation type="submission" date="2017-11" db="EMBL/GenBank/DDBJ databases">
        <title>Draft genome sequence of Rhizobiales bacterium SY3-13.</title>
        <authorList>
            <person name="Sun C."/>
        </authorList>
    </citation>
    <scope>NUCLEOTIDE SEQUENCE [LARGE SCALE GENOMIC DNA]</scope>
    <source>
        <strain evidence="3 4">SY3-13</strain>
    </source>
</reference>
<dbReference type="InterPro" id="IPR038404">
    <property type="entry name" value="TRAP_DctP_sf"/>
</dbReference>
<protein>
    <submittedName>
        <fullName evidence="3">ABC transporter substrate-binding protein</fullName>
    </submittedName>
</protein>
<dbReference type="Proteomes" id="UP000229498">
    <property type="component" value="Unassembled WGS sequence"/>
</dbReference>
<dbReference type="PANTHER" id="PTHR33376">
    <property type="match status" value="1"/>
</dbReference>
<comment type="caution">
    <text evidence="3">The sequence shown here is derived from an EMBL/GenBank/DDBJ whole genome shotgun (WGS) entry which is preliminary data.</text>
</comment>
<gene>
    <name evidence="3" type="ORF">CVT23_17790</name>
</gene>
<evidence type="ECO:0000313" key="4">
    <source>
        <dbReference type="Proteomes" id="UP000229498"/>
    </source>
</evidence>
<evidence type="ECO:0000256" key="2">
    <source>
        <dbReference type="SAM" id="SignalP"/>
    </source>
</evidence>
<dbReference type="PROSITE" id="PS51318">
    <property type="entry name" value="TAT"/>
    <property type="match status" value="1"/>
</dbReference>
<name>A0A2M9FXN6_9PROT</name>
<feature type="chain" id="PRO_5014889799" evidence="2">
    <location>
        <begin position="35"/>
        <end position="348"/>
    </location>
</feature>
<dbReference type="Pfam" id="PF03480">
    <property type="entry name" value="DctP"/>
    <property type="match status" value="1"/>
</dbReference>
<sequence length="348" mass="37733">MTEKKTGLSRRKALLGGAALAAAPAIIGSGSARAQEKIVWKVQSHWPKASASYGDSLQVIADELAEITNGRFTLELHGAGEFAKGAEIFQIVKKGVVEMGTLSPGYILGEAPMAGLCLGVPGTFREPWEFQYYLKNMGAEAMFNEELAYHGVVSRAEKVYPTELVVSKEINDASDFSAMKLRSSGSYLKYLEAAGAAPQYVAGPELYQSLASGVVDGAHWGAAQGAQSMSLWEVAKFHMKPTMGMAMDTLIMNKAAIDALPEDLRFTLMMHLENRFWKRCAEYQYKEMTALAAGIADHGVKVKQFPQGVLDKFAEASRAILEEERAKGGNAAKGTEMLVEFLKVLGYA</sequence>
<dbReference type="EMBL" id="PHIG01000047">
    <property type="protein sequence ID" value="PJK28225.1"/>
    <property type="molecule type" value="Genomic_DNA"/>
</dbReference>
<dbReference type="Gene3D" id="3.40.190.170">
    <property type="entry name" value="Bacterial extracellular solute-binding protein, family 7"/>
    <property type="match status" value="1"/>
</dbReference>
<dbReference type="PANTHER" id="PTHR33376:SF5">
    <property type="entry name" value="EXTRACYTOPLASMIC SOLUTE RECEPTOR PROTEIN"/>
    <property type="match status" value="1"/>
</dbReference>
<dbReference type="OrthoDB" id="9769667at2"/>
<evidence type="ECO:0000313" key="3">
    <source>
        <dbReference type="EMBL" id="PJK28225.1"/>
    </source>
</evidence>
<feature type="signal peptide" evidence="2">
    <location>
        <begin position="1"/>
        <end position="34"/>
    </location>
</feature>
<dbReference type="GO" id="GO:0055085">
    <property type="term" value="P:transmembrane transport"/>
    <property type="evidence" value="ECO:0007669"/>
    <property type="project" value="InterPro"/>
</dbReference>
<dbReference type="InterPro" id="IPR018389">
    <property type="entry name" value="DctP_fam"/>
</dbReference>
<proteinExistence type="predicted"/>
<keyword evidence="1 2" id="KW-0732">Signal</keyword>